<reference evidence="1 2" key="1">
    <citation type="journal article" date="2018" name="Int. J. Syst. Evol. Microbiol.">
        <title>Glycomyces paridis sp. nov., isolated from the medicinal plant Paris polyphylla.</title>
        <authorList>
            <person name="Fang X.M."/>
            <person name="Bai J.L."/>
            <person name="Su J."/>
            <person name="Zhao L.L."/>
            <person name="Liu H.Y."/>
            <person name="Ma B.P."/>
            <person name="Zhang Y.Q."/>
            <person name="Yu L.Y."/>
        </authorList>
    </citation>
    <scope>NUCLEOTIDE SEQUENCE [LARGE SCALE GENOMIC DNA]</scope>
    <source>
        <strain evidence="1 2">CPCC 204357</strain>
    </source>
</reference>
<evidence type="ECO:0000313" key="2">
    <source>
        <dbReference type="Proteomes" id="UP000305792"/>
    </source>
</evidence>
<keyword evidence="2" id="KW-1185">Reference proteome</keyword>
<proteinExistence type="predicted"/>
<dbReference type="Proteomes" id="UP000305792">
    <property type="component" value="Unassembled WGS sequence"/>
</dbReference>
<dbReference type="OrthoDB" id="3413256at2"/>
<evidence type="ECO:0000313" key="1">
    <source>
        <dbReference type="EMBL" id="THV22843.1"/>
    </source>
</evidence>
<protein>
    <submittedName>
        <fullName evidence="1">Uncharacterized protein</fullName>
    </submittedName>
</protein>
<organism evidence="1 2">
    <name type="scientific">Glycomyces paridis</name>
    <dbReference type="NCBI Taxonomy" id="2126555"/>
    <lineage>
        <taxon>Bacteria</taxon>
        <taxon>Bacillati</taxon>
        <taxon>Actinomycetota</taxon>
        <taxon>Actinomycetes</taxon>
        <taxon>Glycomycetales</taxon>
        <taxon>Glycomycetaceae</taxon>
        <taxon>Glycomyces</taxon>
    </lineage>
</organism>
<sequence length="282" mass="31144">MSPATAEDDFLKVKALLAPPASSAEHVLRLSEGAPADRLERIRDALVDRAPFALVDCADYAPESLPKLLAEVKTRLARPCAHYPRLLFRRLEVGLTVIANPIGNDIEIAYSRAFKDAAKKIIAPPPLGNEQAGGLVALLAQIGPQIALAGAVAASVVQRRYPSLYEFYKWYGHRDRGERHMPETLLGELNNWAHPPGEHAVPDRAQRDRLLIEALLADLRHAYGRGRLAGRNWYRAVVLLRRSDGETGRLLLEQLEQVLRELRGAQIPPPPVLVVADRRSAA</sequence>
<dbReference type="RefSeq" id="WP_136532168.1">
    <property type="nucleotide sequence ID" value="NZ_STGX01000023.1"/>
</dbReference>
<dbReference type="EMBL" id="STGX01000023">
    <property type="protein sequence ID" value="THV22843.1"/>
    <property type="molecule type" value="Genomic_DNA"/>
</dbReference>
<name>A0A4S8NYM8_9ACTN</name>
<accession>A0A4S8NYM8</accession>
<comment type="caution">
    <text evidence="1">The sequence shown here is derived from an EMBL/GenBank/DDBJ whole genome shotgun (WGS) entry which is preliminary data.</text>
</comment>
<dbReference type="AlphaFoldDB" id="A0A4S8NYM8"/>
<gene>
    <name evidence="1" type="ORF">E9998_23405</name>
</gene>